<feature type="region of interest" description="Disordered" evidence="1">
    <location>
        <begin position="784"/>
        <end position="844"/>
    </location>
</feature>
<organism evidence="2 3">
    <name type="scientific">Clathrus columnatus</name>
    <dbReference type="NCBI Taxonomy" id="1419009"/>
    <lineage>
        <taxon>Eukaryota</taxon>
        <taxon>Fungi</taxon>
        <taxon>Dikarya</taxon>
        <taxon>Basidiomycota</taxon>
        <taxon>Agaricomycotina</taxon>
        <taxon>Agaricomycetes</taxon>
        <taxon>Phallomycetidae</taxon>
        <taxon>Phallales</taxon>
        <taxon>Clathraceae</taxon>
        <taxon>Clathrus</taxon>
    </lineage>
</organism>
<reference evidence="2" key="1">
    <citation type="submission" date="2021-10" db="EMBL/GenBank/DDBJ databases">
        <title>De novo Genome Assembly of Clathrus columnatus (Basidiomycota, Fungi) Using Illumina and Nanopore Sequence Data.</title>
        <authorList>
            <person name="Ogiso-Tanaka E."/>
            <person name="Itagaki H."/>
            <person name="Hosoya T."/>
            <person name="Hosaka K."/>
        </authorList>
    </citation>
    <scope>NUCLEOTIDE SEQUENCE</scope>
    <source>
        <strain evidence="2">MO-923</strain>
    </source>
</reference>
<feature type="compositionally biased region" description="Polar residues" evidence="1">
    <location>
        <begin position="1154"/>
        <end position="1166"/>
    </location>
</feature>
<feature type="region of interest" description="Disordered" evidence="1">
    <location>
        <begin position="24"/>
        <end position="52"/>
    </location>
</feature>
<gene>
    <name evidence="2" type="ORF">Clacol_001050</name>
</gene>
<feature type="compositionally biased region" description="Basic and acidic residues" evidence="1">
    <location>
        <begin position="1098"/>
        <end position="1112"/>
    </location>
</feature>
<feature type="compositionally biased region" description="Basic and acidic residues" evidence="1">
    <location>
        <begin position="28"/>
        <end position="37"/>
    </location>
</feature>
<feature type="compositionally biased region" description="Low complexity" evidence="1">
    <location>
        <begin position="860"/>
        <end position="871"/>
    </location>
</feature>
<feature type="compositionally biased region" description="Basic residues" evidence="1">
    <location>
        <begin position="1064"/>
        <end position="1080"/>
    </location>
</feature>
<dbReference type="AlphaFoldDB" id="A0AAV4ZXK9"/>
<name>A0AAV4ZXK9_9AGAM</name>
<dbReference type="Proteomes" id="UP001050691">
    <property type="component" value="Unassembled WGS sequence"/>
</dbReference>
<dbReference type="EMBL" id="BPWL01000002">
    <property type="protein sequence ID" value="GJJ06854.1"/>
    <property type="molecule type" value="Genomic_DNA"/>
</dbReference>
<evidence type="ECO:0000313" key="2">
    <source>
        <dbReference type="EMBL" id="GJJ06854.1"/>
    </source>
</evidence>
<feature type="region of interest" description="Disordered" evidence="1">
    <location>
        <begin position="642"/>
        <end position="667"/>
    </location>
</feature>
<feature type="region of interest" description="Disordered" evidence="1">
    <location>
        <begin position="857"/>
        <end position="973"/>
    </location>
</feature>
<accession>A0AAV4ZXK9</accession>
<comment type="caution">
    <text evidence="2">The sequence shown here is derived from an EMBL/GenBank/DDBJ whole genome shotgun (WGS) entry which is preliminary data.</text>
</comment>
<proteinExistence type="predicted"/>
<sequence length="1209" mass="133878">MPDGYSILNNAGEGTGTLLVTDEEDENDTRHWPDETRSMSPSVGEDVVRTGEASRLRRRGAVHGRRPQLSYVSLICGAPLPWRFKFKESYGVEPKRTSSLRSLNQRYESLKSHPSSSKDLTLEFPSTGCRSTLTSRAYVSSSHQVYSASAPLQNVAIVNKSYLDEEQKRTVVELLVDSWGQFDWQGSMSNDSGNIIGFRYAPATFDEQGTPIDNCMGPSGYMPKERFAFFPSAITSSKPYDFTTQQHYSNSYHWRYLEPLSTTTTTINFYSRPSEYSPRNQDCDNGDARPFQYHHPTSFLQGRSDTIIDPRTSLSILSVPPSISPLDPIHHGAWDDPLSRASHEPQLQPDNSWATWYPDPAYATDDDEEHIGEIELSEAISILRTTHGDIVPRLQLPLAPSSDQSYTIDHAVAMYHSEEEDVSRMRASSDLLLQGQHAPNVPQVGDEHVAFGSNTPPVLIEEQTSSDNQHGYAQMDFTPIPEQRRSLTLPDVLMLDDLHADDSQVHDESERVHDIIFQEPDSTPVMQQDAEIEQMPEQVSANSTNIFTISSTSTLPTPLPIAYESPATIVDVEGNNERTDEMENVGILVEVPPPPLSSTSEFGSAVIVPSLVDPAGIGSSPRPVTSDSFPTSLYLPIQPIHSVEDSNNDVPGNSVAPSNAPSQRVDEPDNAVILDVKDEFPSSIPSVSYQLYTPPLPLSTPQALAPSLPPSPSPSSSILPSDSFPLLTFADPIEDESPWDGIHAEVPVLADTDDLETGSPPNFATAVSTLRNDNDVLQSHFEEAGLSEHGLRNETSRSTIDDSPVASQSHPDPSPPSPTDLAITAPASQPQPLPENSPAHTSRETIPMLSLVSRRLSDYASPTSSASSQRRSSSRRSWRTPRELLESPQSAGPVNEDDASVSVSRSHRELSSVSRGGTDYGGETRSSASARRIRGDSRIRRRRLSSSSRRESRISATSAFYNPPSDTMRFSGRSQVSTTTSGIQFQQRIGDILHRFPGINPSPELIRRGSLPNIDRPRLTNLVRRDSLPVLSIMRREPLTDLTTTFQQRGPMSSAIGVPDSSHPRSRPSTRHRSAVSVRHHGYERPGYELSNPQLHQYDAEHEERLVSEHESNAINNDNSDPEEALTPRPRRHATMPVFIPTPPSDSDSESEDNIQNGERMSNRRGSNPVPWMPWEWCWQDQRRIPLESGLQIEVHTTQLLPESDKEDE</sequence>
<feature type="region of interest" description="Disordered" evidence="1">
    <location>
        <begin position="1044"/>
        <end position="1167"/>
    </location>
</feature>
<keyword evidence="3" id="KW-1185">Reference proteome</keyword>
<evidence type="ECO:0000256" key="1">
    <source>
        <dbReference type="SAM" id="MobiDB-lite"/>
    </source>
</evidence>
<feature type="compositionally biased region" description="Polar residues" evidence="1">
    <location>
        <begin position="648"/>
        <end position="662"/>
    </location>
</feature>
<protein>
    <submittedName>
        <fullName evidence="2">Uncharacterized protein</fullName>
    </submittedName>
</protein>
<evidence type="ECO:0000313" key="3">
    <source>
        <dbReference type="Proteomes" id="UP001050691"/>
    </source>
</evidence>